<accession>A0A4Q1BIF3</accession>
<evidence type="ECO:0000256" key="2">
    <source>
        <dbReference type="ARBA" id="ARBA00022723"/>
    </source>
</evidence>
<dbReference type="OrthoDB" id="412814at2759"/>
<organism evidence="6 7">
    <name type="scientific">Tremella mesenterica</name>
    <name type="common">Jelly fungus</name>
    <dbReference type="NCBI Taxonomy" id="5217"/>
    <lineage>
        <taxon>Eukaryota</taxon>
        <taxon>Fungi</taxon>
        <taxon>Dikarya</taxon>
        <taxon>Basidiomycota</taxon>
        <taxon>Agaricomycotina</taxon>
        <taxon>Tremellomycetes</taxon>
        <taxon>Tremellales</taxon>
        <taxon>Tremellaceae</taxon>
        <taxon>Tremella</taxon>
    </lineage>
</organism>
<dbReference type="Proteomes" id="UP000289152">
    <property type="component" value="Unassembled WGS sequence"/>
</dbReference>
<evidence type="ECO:0000256" key="3">
    <source>
        <dbReference type="ARBA" id="ARBA00022964"/>
    </source>
</evidence>
<dbReference type="InterPro" id="IPR037151">
    <property type="entry name" value="AlkB-like_sf"/>
</dbReference>
<evidence type="ECO:0000256" key="5">
    <source>
        <dbReference type="ARBA" id="ARBA00023004"/>
    </source>
</evidence>
<dbReference type="InParanoid" id="A0A4Q1BIF3"/>
<dbReference type="PANTHER" id="PTHR46030">
    <property type="entry name" value="ALPHA-KETOGLUTARATE-DEPENDENT DIOXYGENASE ALKB HOMOLOG 6"/>
    <property type="match status" value="1"/>
</dbReference>
<dbReference type="GO" id="GO:0046872">
    <property type="term" value="F:metal ion binding"/>
    <property type="evidence" value="ECO:0007669"/>
    <property type="project" value="UniProtKB-KW"/>
</dbReference>
<dbReference type="GO" id="GO:0051213">
    <property type="term" value="F:dioxygenase activity"/>
    <property type="evidence" value="ECO:0007669"/>
    <property type="project" value="UniProtKB-KW"/>
</dbReference>
<protein>
    <recommendedName>
        <fullName evidence="8">Fe2OG dioxygenase domain-containing protein</fullName>
    </recommendedName>
</protein>
<dbReference type="PANTHER" id="PTHR46030:SF1">
    <property type="entry name" value="ALPHA-KETOGLUTARATE-DEPENDENT DIOXYGENASE ALKB HOMOLOG 6"/>
    <property type="match status" value="1"/>
</dbReference>
<comment type="caution">
    <text evidence="6">The sequence shown here is derived from an EMBL/GenBank/DDBJ whole genome shotgun (WGS) entry which is preliminary data.</text>
</comment>
<dbReference type="InterPro" id="IPR032862">
    <property type="entry name" value="ALKBH6"/>
</dbReference>
<dbReference type="VEuPathDB" id="FungiDB:TREMEDRAFT_57997"/>
<keyword evidence="4" id="KW-0560">Oxidoreductase</keyword>
<sequence>MPVAIHDDEPQDDLPELSARDQAAYPTPDHFRVKNIPPAAYYVPDFITRDEEGFLVKRLGETPQPKWKTMSSGRRLHYWGELLFDFATQHSTNLCAGGNVSKKGVLLPEPLPDFLTAFPDIIQRIETFLDHGPAFRPLVVTLSLGSHTVLDLHQYLSYTSPSPPMTATPSSDLQDSTEGRPIAAVPFAHLLLMPRSLLVLSSSLYASHLHGISARTEDFVSSSSSPVSASASGGVVIANAELIGDPEVGDALRDAGSWRGIRGTRTSLTFRHAEKVLKGGALGLIHGALRRG</sequence>
<proteinExistence type="inferred from homology"/>
<dbReference type="EMBL" id="SDIL01000069">
    <property type="protein sequence ID" value="RXK37414.1"/>
    <property type="molecule type" value="Genomic_DNA"/>
</dbReference>
<keyword evidence="5" id="KW-0408">Iron</keyword>
<evidence type="ECO:0000313" key="6">
    <source>
        <dbReference type="EMBL" id="RXK37414.1"/>
    </source>
</evidence>
<dbReference type="SUPFAM" id="SSF51197">
    <property type="entry name" value="Clavaminate synthase-like"/>
    <property type="match status" value="1"/>
</dbReference>
<comment type="similarity">
    <text evidence="1">Belongs to the alkB family.</text>
</comment>
<keyword evidence="2" id="KW-0479">Metal-binding</keyword>
<gene>
    <name evidence="6" type="ORF">M231_05314</name>
</gene>
<keyword evidence="7" id="KW-1185">Reference proteome</keyword>
<dbReference type="AlphaFoldDB" id="A0A4Q1BIF3"/>
<evidence type="ECO:0000313" key="7">
    <source>
        <dbReference type="Proteomes" id="UP000289152"/>
    </source>
</evidence>
<evidence type="ECO:0000256" key="4">
    <source>
        <dbReference type="ARBA" id="ARBA00023002"/>
    </source>
</evidence>
<reference evidence="6 7" key="1">
    <citation type="submission" date="2016-06" db="EMBL/GenBank/DDBJ databases">
        <title>Evolution of pathogenesis and genome organization in the Tremellales.</title>
        <authorList>
            <person name="Cuomo C."/>
            <person name="Litvintseva A."/>
            <person name="Heitman J."/>
            <person name="Chen Y."/>
            <person name="Sun S."/>
            <person name="Springer D."/>
            <person name="Dromer F."/>
            <person name="Young S."/>
            <person name="Zeng Q."/>
            <person name="Chapman S."/>
            <person name="Gujja S."/>
            <person name="Saif S."/>
            <person name="Birren B."/>
        </authorList>
    </citation>
    <scope>NUCLEOTIDE SEQUENCE [LARGE SCALE GENOMIC DNA]</scope>
    <source>
        <strain evidence="6 7">ATCC 28783</strain>
    </source>
</reference>
<dbReference type="GO" id="GO:0005634">
    <property type="term" value="C:nucleus"/>
    <property type="evidence" value="ECO:0007669"/>
    <property type="project" value="TreeGrafter"/>
</dbReference>
<name>A0A4Q1BIF3_TREME</name>
<evidence type="ECO:0008006" key="8">
    <source>
        <dbReference type="Google" id="ProtNLM"/>
    </source>
</evidence>
<dbReference type="Gene3D" id="2.60.120.590">
    <property type="entry name" value="Alpha-ketoglutarate-dependent dioxygenase AlkB-like"/>
    <property type="match status" value="1"/>
</dbReference>
<evidence type="ECO:0000256" key="1">
    <source>
        <dbReference type="ARBA" id="ARBA00007879"/>
    </source>
</evidence>
<keyword evidence="3" id="KW-0223">Dioxygenase</keyword>
<dbReference type="STRING" id="5217.A0A4Q1BIF3"/>